<accession>A0A1V6N6Q5</accession>
<dbReference type="AlphaFoldDB" id="A0A1V6N6Q5"/>
<feature type="region of interest" description="Disordered" evidence="2">
    <location>
        <begin position="315"/>
        <end position="344"/>
    </location>
</feature>
<organism evidence="6 7">
    <name type="scientific">Penicillium polonicum</name>
    <dbReference type="NCBI Taxonomy" id="60169"/>
    <lineage>
        <taxon>Eukaryota</taxon>
        <taxon>Fungi</taxon>
        <taxon>Dikarya</taxon>
        <taxon>Ascomycota</taxon>
        <taxon>Pezizomycotina</taxon>
        <taxon>Eurotiomycetes</taxon>
        <taxon>Eurotiomycetidae</taxon>
        <taxon>Eurotiales</taxon>
        <taxon>Aspergillaceae</taxon>
        <taxon>Penicillium</taxon>
    </lineage>
</organism>
<feature type="transmembrane region" description="Helical" evidence="3">
    <location>
        <begin position="225"/>
        <end position="243"/>
    </location>
</feature>
<keyword evidence="7" id="KW-1185">Reference proteome</keyword>
<keyword evidence="3" id="KW-0812">Transmembrane</keyword>
<evidence type="ECO:0000256" key="4">
    <source>
        <dbReference type="SAM" id="SignalP"/>
    </source>
</evidence>
<dbReference type="Proteomes" id="UP000191408">
    <property type="component" value="Unassembled WGS sequence"/>
</dbReference>
<reference evidence="7" key="1">
    <citation type="journal article" date="2017" name="Nat. Microbiol.">
        <title>Global analysis of biosynthetic gene clusters reveals vast potential of secondary metabolite production in Penicillium species.</title>
        <authorList>
            <person name="Nielsen J.C."/>
            <person name="Grijseels S."/>
            <person name="Prigent S."/>
            <person name="Ji B."/>
            <person name="Dainat J."/>
            <person name="Nielsen K.F."/>
            <person name="Frisvad J.C."/>
            <person name="Workman M."/>
            <person name="Nielsen J."/>
        </authorList>
    </citation>
    <scope>NUCLEOTIDE SEQUENCE [LARGE SCALE GENOMIC DNA]</scope>
    <source>
        <strain evidence="7">IBT 4502</strain>
    </source>
</reference>
<gene>
    <name evidence="6" type="ORF">PENPOL_c025G09208</name>
</gene>
<feature type="domain" description="Yeast cell wall synthesis Kre9/Knh1-like N-terminal" evidence="5">
    <location>
        <begin position="22"/>
        <end position="88"/>
    </location>
</feature>
<evidence type="ECO:0000313" key="7">
    <source>
        <dbReference type="Proteomes" id="UP000191408"/>
    </source>
</evidence>
<dbReference type="OrthoDB" id="5316007at2759"/>
<feature type="transmembrane region" description="Helical" evidence="3">
    <location>
        <begin position="119"/>
        <end position="141"/>
    </location>
</feature>
<keyword evidence="3" id="KW-0472">Membrane</keyword>
<dbReference type="Pfam" id="PF10342">
    <property type="entry name" value="Kre9_KNH"/>
    <property type="match status" value="1"/>
</dbReference>
<proteinExistence type="predicted"/>
<evidence type="ECO:0000256" key="3">
    <source>
        <dbReference type="SAM" id="Phobius"/>
    </source>
</evidence>
<sequence>MRVNIISLVALATTVAGLTVTSPRIGEKIDPDLPLTIKWQAVTTDPETFSIELVNQNVYPPTTTIVADDIDSSKGSYTVKAKTFTDVDNGDIRSTSSLRTVAFWPSLSNSESLSPVKSLVVLVLVALRVYPYLVLFYCFTFHFYPYNVFFYKLFCKCVYLFHFIFYFHSFNILIFDIHNFLHFNLNGYHSLFFLGLFYIYTCNFFLNLFYFYLYTFNFFFHHNLILDYIYILLCYPDYFYFHYQVFHTSPYLDFPHIKHCFFYHIPFYPHLHYYPWLVKDGKHGFRDSILLLTHDIKEKQSLTLSIVSTPVSTVSSSSLSTASHSSTTSTTTRKATSTATSTATESASTTSNAAVVLMPPAGSLLLGLLALVL</sequence>
<feature type="transmembrane region" description="Helical" evidence="3">
    <location>
        <begin position="187"/>
        <end position="213"/>
    </location>
</feature>
<comment type="caution">
    <text evidence="6">The sequence shown here is derived from an EMBL/GenBank/DDBJ whole genome shotgun (WGS) entry which is preliminary data.</text>
</comment>
<dbReference type="InterPro" id="IPR052479">
    <property type="entry name" value="GPI-anchor_Adhesion_Reg"/>
</dbReference>
<keyword evidence="3" id="KW-1133">Transmembrane helix</keyword>
<dbReference type="EMBL" id="MDYM01000025">
    <property type="protein sequence ID" value="OQD60277.1"/>
    <property type="molecule type" value="Genomic_DNA"/>
</dbReference>
<protein>
    <recommendedName>
        <fullName evidence="5">Yeast cell wall synthesis Kre9/Knh1-like N-terminal domain-containing protein</fullName>
    </recommendedName>
</protein>
<evidence type="ECO:0000256" key="2">
    <source>
        <dbReference type="SAM" id="MobiDB-lite"/>
    </source>
</evidence>
<feature type="transmembrane region" description="Helical" evidence="3">
    <location>
        <begin position="353"/>
        <end position="372"/>
    </location>
</feature>
<evidence type="ECO:0000259" key="5">
    <source>
        <dbReference type="Pfam" id="PF10342"/>
    </source>
</evidence>
<evidence type="ECO:0000313" key="6">
    <source>
        <dbReference type="EMBL" id="OQD60277.1"/>
    </source>
</evidence>
<keyword evidence="1 4" id="KW-0732">Signal</keyword>
<feature type="chain" id="PRO_5012641592" description="Yeast cell wall synthesis Kre9/Knh1-like N-terminal domain-containing protein" evidence="4">
    <location>
        <begin position="18"/>
        <end position="373"/>
    </location>
</feature>
<feature type="signal peptide" evidence="4">
    <location>
        <begin position="1"/>
        <end position="17"/>
    </location>
</feature>
<evidence type="ECO:0000256" key="1">
    <source>
        <dbReference type="ARBA" id="ARBA00022729"/>
    </source>
</evidence>
<dbReference type="STRING" id="60169.A0A1V6N6Q5"/>
<feature type="transmembrane region" description="Helical" evidence="3">
    <location>
        <begin position="153"/>
        <end position="175"/>
    </location>
</feature>
<dbReference type="InterPro" id="IPR018466">
    <property type="entry name" value="Kre9/Knh1-like_N"/>
</dbReference>
<dbReference type="PANTHER" id="PTHR35185">
    <property type="entry name" value="SERINE/THREONINE-RICH PROTEIN ADG2-RELATED"/>
    <property type="match status" value="1"/>
</dbReference>
<name>A0A1V6N6Q5_PENPO</name>
<dbReference type="PANTHER" id="PTHR35185:SF1">
    <property type="entry name" value="UPF0619 GPI-ANCHORED MEMBRANE PROTEIN C1322.10"/>
    <property type="match status" value="1"/>
</dbReference>